<dbReference type="InterPro" id="IPR013685">
    <property type="entry name" value="POTRA_FtsQ_type"/>
</dbReference>
<keyword evidence="5 9" id="KW-0812">Transmembrane</keyword>
<feature type="compositionally biased region" description="Basic residues" evidence="10">
    <location>
        <begin position="1"/>
        <end position="18"/>
    </location>
</feature>
<evidence type="ECO:0000259" key="11">
    <source>
        <dbReference type="PROSITE" id="PS51779"/>
    </source>
</evidence>
<dbReference type="Gene3D" id="3.10.20.310">
    <property type="entry name" value="membrane protein fhac"/>
    <property type="match status" value="1"/>
</dbReference>
<evidence type="ECO:0000313" key="12">
    <source>
        <dbReference type="EMBL" id="RKR00281.1"/>
    </source>
</evidence>
<evidence type="ECO:0000256" key="3">
    <source>
        <dbReference type="ARBA" id="ARBA00022519"/>
    </source>
</evidence>
<dbReference type="EMBL" id="RBIM01000003">
    <property type="protein sequence ID" value="RKR00281.1"/>
    <property type="molecule type" value="Genomic_DNA"/>
</dbReference>
<dbReference type="InterPro" id="IPR005548">
    <property type="entry name" value="Cell_div_FtsQ/DivIB_C"/>
</dbReference>
<dbReference type="AlphaFoldDB" id="A0A495DDA1"/>
<dbReference type="InterPro" id="IPR026579">
    <property type="entry name" value="FtsQ"/>
</dbReference>
<dbReference type="GO" id="GO:0005886">
    <property type="term" value="C:plasma membrane"/>
    <property type="evidence" value="ECO:0007669"/>
    <property type="project" value="UniProtKB-SubCell"/>
</dbReference>
<comment type="caution">
    <text evidence="12">The sequence shown here is derived from an EMBL/GenBank/DDBJ whole genome shotgun (WGS) entry which is preliminary data.</text>
</comment>
<reference evidence="12 13" key="1">
    <citation type="submission" date="2018-10" db="EMBL/GenBank/DDBJ databases">
        <title>Genomic Encyclopedia of Type Strains, Phase IV (KMG-IV): sequencing the most valuable type-strain genomes for metagenomic binning, comparative biology and taxonomic classification.</title>
        <authorList>
            <person name="Goeker M."/>
        </authorList>
    </citation>
    <scope>NUCLEOTIDE SEQUENCE [LARGE SCALE GENOMIC DNA]</scope>
    <source>
        <strain evidence="12 13">DSM 4734</strain>
    </source>
</reference>
<name>A0A495DDA1_9PROT</name>
<dbReference type="Proteomes" id="UP000273675">
    <property type="component" value="Unassembled WGS sequence"/>
</dbReference>
<comment type="function">
    <text evidence="9">Essential cell division protein.</text>
</comment>
<evidence type="ECO:0000256" key="9">
    <source>
        <dbReference type="HAMAP-Rule" id="MF_00911"/>
    </source>
</evidence>
<dbReference type="GO" id="GO:0090529">
    <property type="term" value="P:cell septum assembly"/>
    <property type="evidence" value="ECO:0007669"/>
    <property type="project" value="InterPro"/>
</dbReference>
<accession>A0A495DDA1</accession>
<dbReference type="PANTHER" id="PTHR35851">
    <property type="entry name" value="CELL DIVISION PROTEIN FTSQ"/>
    <property type="match status" value="1"/>
</dbReference>
<comment type="similarity">
    <text evidence="9">Belongs to the FtsQ/DivIB family. FtsQ subfamily.</text>
</comment>
<dbReference type="GO" id="GO:0032153">
    <property type="term" value="C:cell division site"/>
    <property type="evidence" value="ECO:0007669"/>
    <property type="project" value="UniProtKB-UniRule"/>
</dbReference>
<feature type="domain" description="POTRA" evidence="11">
    <location>
        <begin position="93"/>
        <end position="163"/>
    </location>
</feature>
<proteinExistence type="inferred from homology"/>
<gene>
    <name evidence="9" type="primary">ftsQ</name>
    <name evidence="12" type="ORF">C7435_1485</name>
</gene>
<sequence length="302" mass="32451">MSKVRRAGSRKAVRRKTKPQSAAVSAPRRLRNWAEAQVRGVRYRMANAARFGGLAVIALSAATLGGLALFGQLDDVAGWAGDRVERQLTESGFAVRAVDVTGAAGEMAHAIVLASEIHDGQSIFSVDPQEIRTRVEAMPMIRRARVARLLPNRIAIVVETREAFALWQVEGGLHVIDRDGVVIADADVMDPPALPLVVAEGANRAATEIVDALGHYPEVAGRVVGAVRVGERRWNLRLDSGADVKLPESDVMASIAILARLQAERGVLRLAAESFDLRGEGDLIVRALPDRAAAAGMREREA</sequence>
<evidence type="ECO:0000256" key="10">
    <source>
        <dbReference type="SAM" id="MobiDB-lite"/>
    </source>
</evidence>
<feature type="region of interest" description="Disordered" evidence="10">
    <location>
        <begin position="1"/>
        <end position="26"/>
    </location>
</feature>
<evidence type="ECO:0000256" key="6">
    <source>
        <dbReference type="ARBA" id="ARBA00022989"/>
    </source>
</evidence>
<keyword evidence="8 9" id="KW-0131">Cell cycle</keyword>
<organism evidence="12 13">
    <name type="scientific">Maricaulis maris</name>
    <dbReference type="NCBI Taxonomy" id="74318"/>
    <lineage>
        <taxon>Bacteria</taxon>
        <taxon>Pseudomonadati</taxon>
        <taxon>Pseudomonadota</taxon>
        <taxon>Alphaproteobacteria</taxon>
        <taxon>Maricaulales</taxon>
        <taxon>Maricaulaceae</taxon>
        <taxon>Maricaulis</taxon>
    </lineage>
</organism>
<evidence type="ECO:0000256" key="8">
    <source>
        <dbReference type="ARBA" id="ARBA00023306"/>
    </source>
</evidence>
<evidence type="ECO:0000256" key="5">
    <source>
        <dbReference type="ARBA" id="ARBA00022692"/>
    </source>
</evidence>
<dbReference type="InterPro" id="IPR034746">
    <property type="entry name" value="POTRA"/>
</dbReference>
<dbReference type="HAMAP" id="MF_00911">
    <property type="entry name" value="FtsQ_subfam"/>
    <property type="match status" value="1"/>
</dbReference>
<dbReference type="PROSITE" id="PS51779">
    <property type="entry name" value="POTRA"/>
    <property type="match status" value="1"/>
</dbReference>
<keyword evidence="6 9" id="KW-1133">Transmembrane helix</keyword>
<comment type="subcellular location">
    <subcellularLocation>
        <location evidence="9">Cell inner membrane</location>
        <topology evidence="9">Single-pass type II membrane protein</topology>
    </subcellularLocation>
    <subcellularLocation>
        <location evidence="1">Membrane</location>
    </subcellularLocation>
    <text evidence="9">Localizes to the division septum.</text>
</comment>
<keyword evidence="2 9" id="KW-1003">Cell membrane</keyword>
<evidence type="ECO:0000256" key="7">
    <source>
        <dbReference type="ARBA" id="ARBA00023136"/>
    </source>
</evidence>
<dbReference type="PANTHER" id="PTHR35851:SF1">
    <property type="entry name" value="CELL DIVISION PROTEIN FTSQ"/>
    <property type="match status" value="1"/>
</dbReference>
<feature type="transmembrane region" description="Helical" evidence="9">
    <location>
        <begin position="51"/>
        <end position="70"/>
    </location>
</feature>
<keyword evidence="3 9" id="KW-0997">Cell inner membrane</keyword>
<dbReference type="GO" id="GO:0043093">
    <property type="term" value="P:FtsZ-dependent cytokinesis"/>
    <property type="evidence" value="ECO:0007669"/>
    <property type="project" value="UniProtKB-UniRule"/>
</dbReference>
<protein>
    <recommendedName>
        <fullName evidence="9">Cell division protein FtsQ</fullName>
    </recommendedName>
</protein>
<evidence type="ECO:0000256" key="4">
    <source>
        <dbReference type="ARBA" id="ARBA00022618"/>
    </source>
</evidence>
<dbReference type="Pfam" id="PF08478">
    <property type="entry name" value="POTRA_1"/>
    <property type="match status" value="1"/>
</dbReference>
<keyword evidence="4 9" id="KW-0132">Cell division</keyword>
<evidence type="ECO:0000256" key="1">
    <source>
        <dbReference type="ARBA" id="ARBA00004370"/>
    </source>
</evidence>
<keyword evidence="7 9" id="KW-0472">Membrane</keyword>
<evidence type="ECO:0000256" key="2">
    <source>
        <dbReference type="ARBA" id="ARBA00022475"/>
    </source>
</evidence>
<dbReference type="Pfam" id="PF03799">
    <property type="entry name" value="FtsQ_DivIB_C"/>
    <property type="match status" value="1"/>
</dbReference>
<evidence type="ECO:0000313" key="13">
    <source>
        <dbReference type="Proteomes" id="UP000273675"/>
    </source>
</evidence>